<dbReference type="InterPro" id="IPR029058">
    <property type="entry name" value="AB_hydrolase_fold"/>
</dbReference>
<dbReference type="Pfam" id="PF08386">
    <property type="entry name" value="Abhydrolase_4"/>
    <property type="match status" value="1"/>
</dbReference>
<evidence type="ECO:0000256" key="2">
    <source>
        <dbReference type="ARBA" id="ARBA00022729"/>
    </source>
</evidence>
<dbReference type="PANTHER" id="PTHR43248">
    <property type="entry name" value="2-SUCCINYL-6-HYDROXY-2,4-CYCLOHEXADIENE-1-CARBOXYLATE SYNTHASE"/>
    <property type="match status" value="1"/>
</dbReference>
<dbReference type="EMBL" id="CP029159">
    <property type="protein sequence ID" value="QKM66833.1"/>
    <property type="molecule type" value="Genomic_DNA"/>
</dbReference>
<feature type="domain" description="Peptidase S33 tripeptidyl aminopeptidase-like C-terminal" evidence="5">
    <location>
        <begin position="430"/>
        <end position="529"/>
    </location>
</feature>
<accession>A0A7G3U8T3</accession>
<sequence length="554" mass="59935">MACAVRPQKGNRNVTSKGVGYGLVAGLGSLVLSALTVTPATGTAVRGSGDAVTPEARGTAVAAARAAERGIAFGDCPAAEGLPETVTCGTVEVPLDYAEPGGRRIALTVSRIAATGESGDYQGALVYNPGGPGASSMYFPLAGQLQEWKRIARAYDLIGYAPRGVGRSAPLSCQEAEESVRAPTASETHPSPAFKRARIAEAREYADGCARRTGDALRHYTSLNNARDLDVLRAALGQERLTFMGASYGTYFGALYATLFPSHVRRMVFDSAVHPARDKIWYRNNLDQSFAFERRWADFRAWVARHDDTFGLGTTAGAVARRYEEAKSRVAKEPAGGIVGPAQLQSAFLGAAYYDDYWPARASALSEYLKGNEKPLIRQAAPKKEWAAESENSNAVYTAILCNDAPWPTEWKVWDRDNTALARKAPFETWDNAWMNLPCAFWRAPRQQPLEVRTRWGALPPVLILAAEHDAATPYEGAKELARRLKGSVLITEEDAGTHGVGGGANDCVNAYLEDYLLRGEAPVRRASCAPHPEPDPVSLEQRTLRPQPLRPAV</sequence>
<dbReference type="GO" id="GO:0016787">
    <property type="term" value="F:hydrolase activity"/>
    <property type="evidence" value="ECO:0007669"/>
    <property type="project" value="UniProtKB-KW"/>
</dbReference>
<comment type="similarity">
    <text evidence="1">Belongs to the peptidase S33 family.</text>
</comment>
<keyword evidence="3 6" id="KW-0378">Hydrolase</keyword>
<dbReference type="AlphaFoldDB" id="A0A7G3U8T3"/>
<dbReference type="InterPro" id="IPR051601">
    <property type="entry name" value="Serine_prot/Carboxylest_S33"/>
</dbReference>
<gene>
    <name evidence="6" type="ORF">STSU_006285</name>
</gene>
<dbReference type="InterPro" id="IPR013595">
    <property type="entry name" value="Pept_S33_TAP-like_C"/>
</dbReference>
<evidence type="ECO:0000256" key="1">
    <source>
        <dbReference type="ARBA" id="ARBA00010088"/>
    </source>
</evidence>
<proteinExistence type="inferred from homology"/>
<feature type="region of interest" description="Disordered" evidence="4">
    <location>
        <begin position="528"/>
        <end position="554"/>
    </location>
</feature>
<evidence type="ECO:0000313" key="7">
    <source>
        <dbReference type="Proteomes" id="UP000005940"/>
    </source>
</evidence>
<evidence type="ECO:0000256" key="4">
    <source>
        <dbReference type="SAM" id="MobiDB-lite"/>
    </source>
</evidence>
<dbReference type="SUPFAM" id="SSF53474">
    <property type="entry name" value="alpha/beta-Hydrolases"/>
    <property type="match status" value="1"/>
</dbReference>
<name>A0A7G3U8T3_STRT9</name>
<dbReference type="Proteomes" id="UP000005940">
    <property type="component" value="Chromosome"/>
</dbReference>
<reference evidence="6 7" key="1">
    <citation type="journal article" date="2012" name="J. Bacteriol.">
        <title>Draft genome of Streptomyces tsukubaensis NRRL 18488, the producer of the clinically important immunosuppressant tacrolimus (FK506).</title>
        <authorList>
            <person name="Barreiro C."/>
            <person name="Prieto C."/>
            <person name="Sola-Landa A."/>
            <person name="Solera E."/>
            <person name="Martinez-Castro M."/>
            <person name="Perez-Redondo R."/>
            <person name="Garcia-Estrada C."/>
            <person name="Aparicio J.F."/>
            <person name="Fernandez-Martinez L.T."/>
            <person name="Santos-Aberturas J."/>
            <person name="Salehi-Najafabadi Z."/>
            <person name="Rodriguez-Garcia A."/>
            <person name="Tauch A."/>
            <person name="Martin J.F."/>
        </authorList>
    </citation>
    <scope>NUCLEOTIDE SEQUENCE [LARGE SCALE GENOMIC DNA]</scope>
    <source>
        <strain evidence="7">DSM 42081 / NBRC 108919 / NRRL 18488 / 9993</strain>
    </source>
</reference>
<evidence type="ECO:0000259" key="5">
    <source>
        <dbReference type="Pfam" id="PF08386"/>
    </source>
</evidence>
<evidence type="ECO:0000313" key="6">
    <source>
        <dbReference type="EMBL" id="QKM66833.1"/>
    </source>
</evidence>
<keyword evidence="2" id="KW-0732">Signal</keyword>
<organism evidence="6 7">
    <name type="scientific">Streptomyces tsukubensis (strain DSM 42081 / NBRC 108919 / NRRL 18488 / 9993)</name>
    <dbReference type="NCBI Taxonomy" id="1114943"/>
    <lineage>
        <taxon>Bacteria</taxon>
        <taxon>Bacillati</taxon>
        <taxon>Actinomycetota</taxon>
        <taxon>Actinomycetes</taxon>
        <taxon>Kitasatosporales</taxon>
        <taxon>Streptomycetaceae</taxon>
        <taxon>Streptomyces</taxon>
    </lineage>
</organism>
<protein>
    <submittedName>
        <fullName evidence="6">Alpha/beta hydrolase</fullName>
    </submittedName>
</protein>
<dbReference type="Gene3D" id="3.40.50.1820">
    <property type="entry name" value="alpha/beta hydrolase"/>
    <property type="match status" value="1"/>
</dbReference>
<keyword evidence="7" id="KW-1185">Reference proteome</keyword>
<dbReference type="PANTHER" id="PTHR43248:SF29">
    <property type="entry name" value="TRIPEPTIDYL AMINOPEPTIDASE"/>
    <property type="match status" value="1"/>
</dbReference>
<evidence type="ECO:0000256" key="3">
    <source>
        <dbReference type="ARBA" id="ARBA00022801"/>
    </source>
</evidence>